<dbReference type="AlphaFoldDB" id="A0A498QPR0"/>
<gene>
    <name evidence="8" type="primary">pinR</name>
    <name evidence="8" type="ORF">LAUMK13_05695</name>
</gene>
<evidence type="ECO:0000256" key="5">
    <source>
        <dbReference type="PIRSR" id="PIRSR606118-50"/>
    </source>
</evidence>
<keyword evidence="2" id="KW-0229">DNA integration</keyword>
<evidence type="ECO:0000259" key="7">
    <source>
        <dbReference type="PROSITE" id="PS51736"/>
    </source>
</evidence>
<dbReference type="Proteomes" id="UP000267289">
    <property type="component" value="Unassembled WGS sequence"/>
</dbReference>
<dbReference type="SUPFAM" id="SSF46689">
    <property type="entry name" value="Homeodomain-like"/>
    <property type="match status" value="1"/>
</dbReference>
<dbReference type="PANTHER" id="PTHR30461:SF26">
    <property type="entry name" value="RESOLVASE HOMOLOG YNEB"/>
    <property type="match status" value="1"/>
</dbReference>
<proteinExistence type="inferred from homology"/>
<dbReference type="Gene3D" id="3.40.50.1390">
    <property type="entry name" value="Resolvase, N-terminal catalytic domain"/>
    <property type="match status" value="1"/>
</dbReference>
<dbReference type="InterPro" id="IPR050639">
    <property type="entry name" value="SSR_resolvase"/>
</dbReference>
<evidence type="ECO:0000256" key="4">
    <source>
        <dbReference type="ARBA" id="ARBA00023172"/>
    </source>
</evidence>
<dbReference type="SMART" id="SM00857">
    <property type="entry name" value="Resolvase"/>
    <property type="match status" value="1"/>
</dbReference>
<reference evidence="8 9" key="1">
    <citation type="submission" date="2018-09" db="EMBL/GenBank/DDBJ databases">
        <authorList>
            <person name="Tagini F."/>
        </authorList>
    </citation>
    <scope>NUCLEOTIDE SEQUENCE [LARGE SCALE GENOMIC DNA]</scope>
    <source>
        <strain evidence="8 9">MK13</strain>
    </source>
</reference>
<dbReference type="GO" id="GO:0000150">
    <property type="term" value="F:DNA strand exchange activity"/>
    <property type="evidence" value="ECO:0007669"/>
    <property type="project" value="InterPro"/>
</dbReference>
<dbReference type="Pfam" id="PF02796">
    <property type="entry name" value="HTH_7"/>
    <property type="match status" value="1"/>
</dbReference>
<dbReference type="CDD" id="cd00569">
    <property type="entry name" value="HTH_Hin_like"/>
    <property type="match status" value="1"/>
</dbReference>
<evidence type="ECO:0000313" key="9">
    <source>
        <dbReference type="Proteomes" id="UP000267289"/>
    </source>
</evidence>
<evidence type="ECO:0000256" key="3">
    <source>
        <dbReference type="ARBA" id="ARBA00023125"/>
    </source>
</evidence>
<dbReference type="PROSITE" id="PS00398">
    <property type="entry name" value="RECOMBINASES_2"/>
    <property type="match status" value="1"/>
</dbReference>
<evidence type="ECO:0000313" key="8">
    <source>
        <dbReference type="EMBL" id="VBA46582.1"/>
    </source>
</evidence>
<dbReference type="EMBL" id="UPHQ01000316">
    <property type="protein sequence ID" value="VBA46582.1"/>
    <property type="molecule type" value="Genomic_DNA"/>
</dbReference>
<dbReference type="PROSITE" id="PS00397">
    <property type="entry name" value="RECOMBINASES_1"/>
    <property type="match status" value="1"/>
</dbReference>
<accession>A0A498QPR0</accession>
<dbReference type="Pfam" id="PF00239">
    <property type="entry name" value="Resolvase"/>
    <property type="match status" value="1"/>
</dbReference>
<sequence>MTTTTNGQRVGYVRVSTVDQNTARQLDGLTVDRTFTDHASGKDTDRPALTDCLGYVREGDELIVHSMDRLARSLVDLRRTVDDLTARGVKVTFVKEGLSFTRDSADPCAVLMLSVMGAVAEFERSLTLERQREGIAIAKTKGKYKGRAPSLTDEQAEAVVTRLAEGESASALAREYGVSRATVYNTRTRVVA</sequence>
<protein>
    <submittedName>
        <fullName evidence="8">Serine recombinase PinR</fullName>
        <ecNumber evidence="8">3.1.22.-</ecNumber>
    </submittedName>
</protein>
<dbReference type="GO" id="GO:0015074">
    <property type="term" value="P:DNA integration"/>
    <property type="evidence" value="ECO:0007669"/>
    <property type="project" value="UniProtKB-KW"/>
</dbReference>
<dbReference type="EC" id="3.1.22.-" evidence="8"/>
<dbReference type="InterPro" id="IPR009057">
    <property type="entry name" value="Homeodomain-like_sf"/>
</dbReference>
<organism evidence="8 9">
    <name type="scientific">Mycobacterium innocens</name>
    <dbReference type="NCBI Taxonomy" id="2341083"/>
    <lineage>
        <taxon>Bacteria</taxon>
        <taxon>Bacillati</taxon>
        <taxon>Actinomycetota</taxon>
        <taxon>Actinomycetes</taxon>
        <taxon>Mycobacteriales</taxon>
        <taxon>Mycobacteriaceae</taxon>
        <taxon>Mycobacterium</taxon>
    </lineage>
</organism>
<dbReference type="RefSeq" id="WP_075541507.1">
    <property type="nucleotide sequence ID" value="NZ_UPHQ01000316.1"/>
</dbReference>
<dbReference type="SUPFAM" id="SSF53041">
    <property type="entry name" value="Resolvase-like"/>
    <property type="match status" value="1"/>
</dbReference>
<keyword evidence="3" id="KW-0238">DNA-binding</keyword>
<dbReference type="Gene3D" id="1.10.10.60">
    <property type="entry name" value="Homeodomain-like"/>
    <property type="match status" value="1"/>
</dbReference>
<dbReference type="InterPro" id="IPR036162">
    <property type="entry name" value="Resolvase-like_N_sf"/>
</dbReference>
<name>A0A498QPR0_9MYCO</name>
<dbReference type="InterPro" id="IPR006118">
    <property type="entry name" value="Recombinase_CS"/>
</dbReference>
<evidence type="ECO:0000256" key="2">
    <source>
        <dbReference type="ARBA" id="ARBA00022908"/>
    </source>
</evidence>
<dbReference type="OrthoDB" id="3405463at2"/>
<evidence type="ECO:0000256" key="6">
    <source>
        <dbReference type="PROSITE-ProRule" id="PRU10137"/>
    </source>
</evidence>
<dbReference type="PANTHER" id="PTHR30461">
    <property type="entry name" value="DNA-INVERTASE FROM LAMBDOID PROPHAGE"/>
    <property type="match status" value="1"/>
</dbReference>
<keyword evidence="9" id="KW-1185">Reference proteome</keyword>
<dbReference type="InterPro" id="IPR006120">
    <property type="entry name" value="Resolvase_HTH_dom"/>
</dbReference>
<dbReference type="PROSITE" id="PS51736">
    <property type="entry name" value="RECOMBINASES_3"/>
    <property type="match status" value="1"/>
</dbReference>
<keyword evidence="8" id="KW-0378">Hydrolase</keyword>
<comment type="similarity">
    <text evidence="1">Belongs to the site-specific recombinase resolvase family.</text>
</comment>
<dbReference type="GO" id="GO:0016787">
    <property type="term" value="F:hydrolase activity"/>
    <property type="evidence" value="ECO:0007669"/>
    <property type="project" value="UniProtKB-KW"/>
</dbReference>
<dbReference type="GO" id="GO:0003677">
    <property type="term" value="F:DNA binding"/>
    <property type="evidence" value="ECO:0007669"/>
    <property type="project" value="UniProtKB-KW"/>
</dbReference>
<dbReference type="InterPro" id="IPR006119">
    <property type="entry name" value="Resolv_N"/>
</dbReference>
<evidence type="ECO:0000256" key="1">
    <source>
        <dbReference type="ARBA" id="ARBA00009913"/>
    </source>
</evidence>
<keyword evidence="4" id="KW-0233">DNA recombination</keyword>
<dbReference type="CDD" id="cd03768">
    <property type="entry name" value="SR_ResInv"/>
    <property type="match status" value="1"/>
</dbReference>
<feature type="active site" description="O-(5'-phospho-DNA)-serine intermediate" evidence="5 6">
    <location>
        <position position="16"/>
    </location>
</feature>
<feature type="domain" description="Resolvase/invertase-type recombinase catalytic" evidence="7">
    <location>
        <begin position="8"/>
        <end position="142"/>
    </location>
</feature>